<feature type="compositionally biased region" description="Low complexity" evidence="1">
    <location>
        <begin position="57"/>
        <end position="67"/>
    </location>
</feature>
<keyword evidence="2" id="KW-1133">Transmembrane helix</keyword>
<organism evidence="3 4">
    <name type="scientific">Microbacterium invictum</name>
    <dbReference type="NCBI Taxonomy" id="515415"/>
    <lineage>
        <taxon>Bacteria</taxon>
        <taxon>Bacillati</taxon>
        <taxon>Actinomycetota</taxon>
        <taxon>Actinomycetes</taxon>
        <taxon>Micrococcales</taxon>
        <taxon>Microbacteriaceae</taxon>
        <taxon>Microbacterium</taxon>
    </lineage>
</organism>
<protein>
    <submittedName>
        <fullName evidence="3">Uncharacterized protein</fullName>
    </submittedName>
</protein>
<keyword evidence="4" id="KW-1185">Reference proteome</keyword>
<feature type="region of interest" description="Disordered" evidence="1">
    <location>
        <begin position="38"/>
        <end position="69"/>
    </location>
</feature>
<reference evidence="3 4" key="1">
    <citation type="submission" date="2020-08" db="EMBL/GenBank/DDBJ databases">
        <title>Sequencing the genomes of 1000 actinobacteria strains.</title>
        <authorList>
            <person name="Klenk H.-P."/>
        </authorList>
    </citation>
    <scope>NUCLEOTIDE SEQUENCE [LARGE SCALE GENOMIC DNA]</scope>
    <source>
        <strain evidence="3 4">DSM 19600</strain>
    </source>
</reference>
<keyword evidence="2" id="KW-0812">Transmembrane</keyword>
<evidence type="ECO:0000313" key="4">
    <source>
        <dbReference type="Proteomes" id="UP000549113"/>
    </source>
</evidence>
<dbReference type="AlphaFoldDB" id="A0AA40SR05"/>
<evidence type="ECO:0000256" key="2">
    <source>
        <dbReference type="SAM" id="Phobius"/>
    </source>
</evidence>
<gene>
    <name evidence="3" type="ORF">BKA10_002582</name>
</gene>
<proteinExistence type="predicted"/>
<dbReference type="Proteomes" id="UP000549113">
    <property type="component" value="Unassembled WGS sequence"/>
</dbReference>
<feature type="transmembrane region" description="Helical" evidence="2">
    <location>
        <begin position="12"/>
        <end position="34"/>
    </location>
</feature>
<dbReference type="EMBL" id="JACIFH010000001">
    <property type="protein sequence ID" value="MBB4140788.1"/>
    <property type="molecule type" value="Genomic_DNA"/>
</dbReference>
<evidence type="ECO:0000313" key="3">
    <source>
        <dbReference type="EMBL" id="MBB4140788.1"/>
    </source>
</evidence>
<name>A0AA40SR05_9MICO</name>
<comment type="caution">
    <text evidence="3">The sequence shown here is derived from an EMBL/GenBank/DDBJ whole genome shotgun (WGS) entry which is preliminary data.</text>
</comment>
<evidence type="ECO:0000256" key="1">
    <source>
        <dbReference type="SAM" id="MobiDB-lite"/>
    </source>
</evidence>
<keyword evidence="2" id="KW-0472">Membrane</keyword>
<sequence length="250" mass="26401">MMSARNPRVARTTWAVIGGLVLVAGIIAIIVGAVTSRGPDATVTPPASSDPTPQPNPTASAPTTAPPGNVVDASVAERGWVPEPITTDAETYVQAVLAAASTFDTTRSSRDEWLAYLDTWFTPDTRYESEADRAETMKASQLELRQGVVPPQEVWDSLAGQDGRVEADVSGDIALAEVPEDASAQMRIATGDVELTFTQTDGTGAESSYTEDARVSVQVLCGADSVPSPNTSQRAGDCKLVRFFTEPLES</sequence>
<accession>A0AA40SR05</accession>
<dbReference type="RefSeq" id="WP_183500267.1">
    <property type="nucleotide sequence ID" value="NZ_BAABCO010000004.1"/>
</dbReference>